<feature type="transmembrane region" description="Helical" evidence="2">
    <location>
        <begin position="53"/>
        <end position="75"/>
    </location>
</feature>
<protein>
    <submittedName>
        <fullName evidence="3">Uncharacterized protein</fullName>
    </submittedName>
</protein>
<feature type="transmembrane region" description="Helical" evidence="2">
    <location>
        <begin position="217"/>
        <end position="242"/>
    </location>
</feature>
<feature type="transmembrane region" description="Helical" evidence="2">
    <location>
        <begin position="183"/>
        <end position="205"/>
    </location>
</feature>
<proteinExistence type="predicted"/>
<accession>A0A9N9TU38</accession>
<sequence length="432" mass="49704">MFINKLKDQPIDTITYSKMSFITLFFKTELTCIPNILAKWLGDYYNNALCNGATWVFLLWWMLHMGFNKCIAALLKRLSFKHHERDRLTEVLWYLGFYGTSVVYCGAALSRNEVELFNFKRMNVPSSSVLPTQVVLGYTLISMFYLHSALWEGITKTRIANMASYVCLFLFMLSSYILRVVEISFTLSALISIAYVSSQITKGLIVVLDQKSLCTKIVISALFVTTFALHLSVNLVVIPLTFVIPLGLKLISDYPNILLGFLFCNLIAWLVIEIYNGVLFKFVNHWLYHQQEIKRKDSISSTDGFEQSSKGQGCTSSLVECSLFPPRDDVVFEIQKARREIEERKAKQLALRKPKNMLVQTLKCMLTINKKIKQRRQRLESESESSENTEETPPNDESEPETTEVPRNKELDTKELIDKLEQTASEECEYEQ</sequence>
<dbReference type="OrthoDB" id="6784046at2759"/>
<feature type="compositionally biased region" description="Acidic residues" evidence="1">
    <location>
        <begin position="382"/>
        <end position="402"/>
    </location>
</feature>
<feature type="compositionally biased region" description="Basic and acidic residues" evidence="1">
    <location>
        <begin position="404"/>
        <end position="421"/>
    </location>
</feature>
<gene>
    <name evidence="3" type="ORF">PHYEVI_LOCUS11412</name>
</gene>
<evidence type="ECO:0000313" key="4">
    <source>
        <dbReference type="Proteomes" id="UP001153712"/>
    </source>
</evidence>
<organism evidence="3 4">
    <name type="scientific">Phyllotreta striolata</name>
    <name type="common">Striped flea beetle</name>
    <name type="synonym">Crioceris striolata</name>
    <dbReference type="NCBI Taxonomy" id="444603"/>
    <lineage>
        <taxon>Eukaryota</taxon>
        <taxon>Metazoa</taxon>
        <taxon>Ecdysozoa</taxon>
        <taxon>Arthropoda</taxon>
        <taxon>Hexapoda</taxon>
        <taxon>Insecta</taxon>
        <taxon>Pterygota</taxon>
        <taxon>Neoptera</taxon>
        <taxon>Endopterygota</taxon>
        <taxon>Coleoptera</taxon>
        <taxon>Polyphaga</taxon>
        <taxon>Cucujiformia</taxon>
        <taxon>Chrysomeloidea</taxon>
        <taxon>Chrysomelidae</taxon>
        <taxon>Galerucinae</taxon>
        <taxon>Alticini</taxon>
        <taxon>Phyllotreta</taxon>
    </lineage>
</organism>
<keyword evidence="2" id="KW-0472">Membrane</keyword>
<feature type="transmembrane region" description="Helical" evidence="2">
    <location>
        <begin position="91"/>
        <end position="109"/>
    </location>
</feature>
<evidence type="ECO:0000313" key="3">
    <source>
        <dbReference type="EMBL" id="CAG9865168.1"/>
    </source>
</evidence>
<evidence type="ECO:0000256" key="2">
    <source>
        <dbReference type="SAM" id="Phobius"/>
    </source>
</evidence>
<feature type="transmembrane region" description="Helical" evidence="2">
    <location>
        <begin position="254"/>
        <end position="272"/>
    </location>
</feature>
<evidence type="ECO:0000256" key="1">
    <source>
        <dbReference type="SAM" id="MobiDB-lite"/>
    </source>
</evidence>
<feature type="transmembrane region" description="Helical" evidence="2">
    <location>
        <begin position="21"/>
        <end position="41"/>
    </location>
</feature>
<dbReference type="EMBL" id="OU900102">
    <property type="protein sequence ID" value="CAG9865168.1"/>
    <property type="molecule type" value="Genomic_DNA"/>
</dbReference>
<feature type="transmembrane region" description="Helical" evidence="2">
    <location>
        <begin position="129"/>
        <end position="147"/>
    </location>
</feature>
<feature type="transmembrane region" description="Helical" evidence="2">
    <location>
        <begin position="159"/>
        <end position="177"/>
    </location>
</feature>
<name>A0A9N9TU38_PHYSR</name>
<dbReference type="AlphaFoldDB" id="A0A9N9TU38"/>
<keyword evidence="2" id="KW-1133">Transmembrane helix</keyword>
<feature type="region of interest" description="Disordered" evidence="1">
    <location>
        <begin position="373"/>
        <end position="432"/>
    </location>
</feature>
<keyword evidence="4" id="KW-1185">Reference proteome</keyword>
<dbReference type="Proteomes" id="UP001153712">
    <property type="component" value="Chromosome 9"/>
</dbReference>
<reference evidence="3" key="1">
    <citation type="submission" date="2022-01" db="EMBL/GenBank/DDBJ databases">
        <authorList>
            <person name="King R."/>
        </authorList>
    </citation>
    <scope>NUCLEOTIDE SEQUENCE</scope>
</reference>
<keyword evidence="2" id="KW-0812">Transmembrane</keyword>